<gene>
    <name evidence="1" type="ORF">M378DRAFT_171569</name>
</gene>
<organism evidence="1 2">
    <name type="scientific">Amanita muscaria (strain Koide BX008)</name>
    <dbReference type="NCBI Taxonomy" id="946122"/>
    <lineage>
        <taxon>Eukaryota</taxon>
        <taxon>Fungi</taxon>
        <taxon>Dikarya</taxon>
        <taxon>Basidiomycota</taxon>
        <taxon>Agaricomycotina</taxon>
        <taxon>Agaricomycetes</taxon>
        <taxon>Agaricomycetidae</taxon>
        <taxon>Agaricales</taxon>
        <taxon>Pluteineae</taxon>
        <taxon>Amanitaceae</taxon>
        <taxon>Amanita</taxon>
    </lineage>
</organism>
<name>A0A0C2WLP5_AMAMK</name>
<accession>A0A0C2WLP5</accession>
<keyword evidence="2" id="KW-1185">Reference proteome</keyword>
<dbReference type="OrthoDB" id="2734547at2759"/>
<evidence type="ECO:0000313" key="1">
    <source>
        <dbReference type="EMBL" id="KIL57626.1"/>
    </source>
</evidence>
<dbReference type="AlphaFoldDB" id="A0A0C2WLP5"/>
<proteinExistence type="predicted"/>
<dbReference type="Proteomes" id="UP000054549">
    <property type="component" value="Unassembled WGS sequence"/>
</dbReference>
<sequence length="440" mass="50624">MLLRPTKVPQVKCKNTTCDAIDQRDIFVPNEIVEHIVDLVRDDKQILLSLGGVSNHLLSRTRHILFSTLQVSDGKKFDEFLEIMDVPWSSFTSTVQRIRVEGVFDKWGHSYKTGRNLSRIADNLRKATVLQLKPIGSWVLAWHYIDPTVLSFMSHLHVKHFELSSTGFIMPHHIGYLFKWIPPSMESFAFHDLKGEAAPVIGDCSTTFTRPLHFTVLDHRSLKLWLHIWGSLSTPPDMSVETLHIRPYMGRDIERRAADDEENLIPLISKFLHHVGSSIQSLFVGVGSWTYHEIVCKESVTFFDLSPCRNLRTIYIGLDELATKQIKMVSKTLSTLPSPDSLQDIYVGFEYGVNIDHTRYHLESLVEFLDYLRNMFQNVKKIGILLNPKYLKDDQLSCIHKLRGSERLQKLEEGPLEFHFVETDVDLLKSPWKEMAGRGD</sequence>
<reference evidence="1 2" key="1">
    <citation type="submission" date="2014-04" db="EMBL/GenBank/DDBJ databases">
        <title>Evolutionary Origins and Diversification of the Mycorrhizal Mutualists.</title>
        <authorList>
            <consortium name="DOE Joint Genome Institute"/>
            <consortium name="Mycorrhizal Genomics Consortium"/>
            <person name="Kohler A."/>
            <person name="Kuo A."/>
            <person name="Nagy L.G."/>
            <person name="Floudas D."/>
            <person name="Copeland A."/>
            <person name="Barry K.W."/>
            <person name="Cichocki N."/>
            <person name="Veneault-Fourrey C."/>
            <person name="LaButti K."/>
            <person name="Lindquist E.A."/>
            <person name="Lipzen A."/>
            <person name="Lundell T."/>
            <person name="Morin E."/>
            <person name="Murat C."/>
            <person name="Riley R."/>
            <person name="Ohm R."/>
            <person name="Sun H."/>
            <person name="Tunlid A."/>
            <person name="Henrissat B."/>
            <person name="Grigoriev I.V."/>
            <person name="Hibbett D.S."/>
            <person name="Martin F."/>
        </authorList>
    </citation>
    <scope>NUCLEOTIDE SEQUENCE [LARGE SCALE GENOMIC DNA]</scope>
    <source>
        <strain evidence="1 2">Koide BX008</strain>
    </source>
</reference>
<evidence type="ECO:0008006" key="3">
    <source>
        <dbReference type="Google" id="ProtNLM"/>
    </source>
</evidence>
<dbReference type="HOGENOM" id="CLU_048767_0_0_1"/>
<dbReference type="EMBL" id="KN818363">
    <property type="protein sequence ID" value="KIL57626.1"/>
    <property type="molecule type" value="Genomic_DNA"/>
</dbReference>
<dbReference type="InParanoid" id="A0A0C2WLP5"/>
<protein>
    <recommendedName>
        <fullName evidence="3">F-box domain-containing protein</fullName>
    </recommendedName>
</protein>
<evidence type="ECO:0000313" key="2">
    <source>
        <dbReference type="Proteomes" id="UP000054549"/>
    </source>
</evidence>